<evidence type="ECO:0000259" key="9">
    <source>
        <dbReference type="Pfam" id="PF00127"/>
    </source>
</evidence>
<feature type="signal peptide" evidence="8">
    <location>
        <begin position="1"/>
        <end position="18"/>
    </location>
</feature>
<comment type="cofactor">
    <cofactor evidence="7">
        <name>Cu cation</name>
        <dbReference type="ChEBI" id="CHEBI:23378"/>
    </cofactor>
    <text evidence="7">Binds 1 copper ion per subunit.</text>
</comment>
<feature type="binding site" evidence="7">
    <location>
        <position position="94"/>
    </location>
    <ligand>
        <name>Cu cation</name>
        <dbReference type="ChEBI" id="CHEBI:23378"/>
    </ligand>
</feature>
<dbReference type="Gene3D" id="2.60.40.420">
    <property type="entry name" value="Cupredoxins - blue copper proteins"/>
    <property type="match status" value="1"/>
</dbReference>
<accession>A0A6A1QYC9</accession>
<dbReference type="AlphaFoldDB" id="A0A6A1QYC9"/>
<dbReference type="GO" id="GO:0005507">
    <property type="term" value="F:copper ion binding"/>
    <property type="evidence" value="ECO:0007669"/>
    <property type="project" value="InterPro"/>
</dbReference>
<comment type="caution">
    <text evidence="10">The sequence shown here is derived from an EMBL/GenBank/DDBJ whole genome shotgun (WGS) entry which is preliminary data.</text>
</comment>
<protein>
    <submittedName>
        <fullName evidence="10">Pseudoazurin</fullName>
    </submittedName>
</protein>
<keyword evidence="5" id="KW-0249">Electron transport</keyword>
<feature type="domain" description="Blue (type 1) copper" evidence="9">
    <location>
        <begin position="27"/>
        <end position="108"/>
    </location>
</feature>
<dbReference type="PRINTS" id="PR00155">
    <property type="entry name" value="AMICYANIN"/>
</dbReference>
<keyword evidence="8" id="KW-0732">Signal</keyword>
<dbReference type="SUPFAM" id="SSF49503">
    <property type="entry name" value="Cupredoxins"/>
    <property type="match status" value="1"/>
</dbReference>
<evidence type="ECO:0000256" key="8">
    <source>
        <dbReference type="SAM" id="SignalP"/>
    </source>
</evidence>
<keyword evidence="2" id="KW-0813">Transport</keyword>
<dbReference type="InterPro" id="IPR008972">
    <property type="entry name" value="Cupredoxin"/>
</dbReference>
<evidence type="ECO:0000256" key="4">
    <source>
        <dbReference type="ARBA" id="ARBA00022764"/>
    </source>
</evidence>
<evidence type="ECO:0000256" key="7">
    <source>
        <dbReference type="PIRSR" id="PIRSR602386-1"/>
    </source>
</evidence>
<dbReference type="EMBL" id="VZOT01000026">
    <property type="protein sequence ID" value="KAB0583472.1"/>
    <property type="molecule type" value="Genomic_DNA"/>
</dbReference>
<dbReference type="InterPro" id="IPR002386">
    <property type="entry name" value="Amicyanin/Pseudoazurin"/>
</dbReference>
<reference evidence="10" key="1">
    <citation type="submission" date="2019-09" db="EMBL/GenBank/DDBJ databases">
        <title>Draft genome sequences of 48 bacterial type strains from the CCUG.</title>
        <authorList>
            <person name="Tunovic T."/>
            <person name="Pineiro-Iglesias B."/>
            <person name="Unosson C."/>
            <person name="Inganas E."/>
            <person name="Ohlen M."/>
            <person name="Cardew S."/>
            <person name="Jensie-Markopoulos S."/>
            <person name="Salva-Serra F."/>
            <person name="Jaen-Luchoro D."/>
            <person name="Karlsson R."/>
            <person name="Svensson-Stadler L."/>
            <person name="Chun J."/>
            <person name="Moore E."/>
        </authorList>
    </citation>
    <scope>NUCLEOTIDE SEQUENCE</scope>
    <source>
        <strain evidence="10">CCUG 15333</strain>
    </source>
</reference>
<evidence type="ECO:0000313" key="10">
    <source>
        <dbReference type="EMBL" id="KAB0583472.1"/>
    </source>
</evidence>
<dbReference type="InterPro" id="IPR028871">
    <property type="entry name" value="BlueCu_1_BS"/>
</dbReference>
<evidence type="ECO:0000256" key="1">
    <source>
        <dbReference type="ARBA" id="ARBA00004418"/>
    </source>
</evidence>
<evidence type="ECO:0000256" key="6">
    <source>
        <dbReference type="ARBA" id="ARBA00023008"/>
    </source>
</evidence>
<gene>
    <name evidence="10" type="ORF">F7P80_16520</name>
</gene>
<dbReference type="InterPro" id="IPR000923">
    <property type="entry name" value="BlueCu_1"/>
</dbReference>
<dbReference type="GO" id="GO:0042597">
    <property type="term" value="C:periplasmic space"/>
    <property type="evidence" value="ECO:0007669"/>
    <property type="project" value="UniProtKB-SubCell"/>
</dbReference>
<keyword evidence="6 7" id="KW-0186">Copper</keyword>
<dbReference type="PROSITE" id="PS00196">
    <property type="entry name" value="COPPER_BLUE"/>
    <property type="match status" value="1"/>
</dbReference>
<evidence type="ECO:0000256" key="5">
    <source>
        <dbReference type="ARBA" id="ARBA00022982"/>
    </source>
</evidence>
<feature type="binding site" evidence="7">
    <location>
        <position position="97"/>
    </location>
    <ligand>
        <name>Cu cation</name>
        <dbReference type="ChEBI" id="CHEBI:23378"/>
    </ligand>
</feature>
<proteinExistence type="predicted"/>
<evidence type="ECO:0000256" key="2">
    <source>
        <dbReference type="ARBA" id="ARBA00022448"/>
    </source>
</evidence>
<name>A0A6A1QYC9_9BURK</name>
<feature type="binding site" evidence="7">
    <location>
        <position position="102"/>
    </location>
    <ligand>
        <name>Cu cation</name>
        <dbReference type="ChEBI" id="CHEBI:23378"/>
    </ligand>
</feature>
<keyword evidence="3 7" id="KW-0479">Metal-binding</keyword>
<keyword evidence="4" id="KW-0574">Periplasm</keyword>
<evidence type="ECO:0000256" key="3">
    <source>
        <dbReference type="ARBA" id="ARBA00022723"/>
    </source>
</evidence>
<feature type="chain" id="PRO_5025327882" evidence="8">
    <location>
        <begin position="19"/>
        <end position="150"/>
    </location>
</feature>
<dbReference type="Pfam" id="PF00127">
    <property type="entry name" value="Copper-bind"/>
    <property type="match status" value="1"/>
</dbReference>
<comment type="subcellular location">
    <subcellularLocation>
        <location evidence="1">Periplasm</location>
    </subcellularLocation>
</comment>
<organism evidence="10">
    <name type="scientific">Comamonas kerstersii</name>
    <dbReference type="NCBI Taxonomy" id="225992"/>
    <lineage>
        <taxon>Bacteria</taxon>
        <taxon>Pseudomonadati</taxon>
        <taxon>Pseudomonadota</taxon>
        <taxon>Betaproteobacteria</taxon>
        <taxon>Burkholderiales</taxon>
        <taxon>Comamonadaceae</taxon>
        <taxon>Comamonas</taxon>
    </lineage>
</organism>
<feature type="binding site" evidence="7">
    <location>
        <position position="58"/>
    </location>
    <ligand>
        <name>Cu cation</name>
        <dbReference type="ChEBI" id="CHEBI:23378"/>
    </ligand>
</feature>
<sequence>MITLACVAGYSMTVSAWAAEHVVEMLDQDDGASMVFKPMYLKVEQGDKITFKPTHKSHYVKLMTAPEGVAKFTSKEDESYTVTVDKPGMYFYVCPPHMMMAMIGAIQVGQGEEVRAQVPAAVKTVNNLRGRMMSNADRADVLVQKMQEVQ</sequence>
<dbReference type="GO" id="GO:0009055">
    <property type="term" value="F:electron transfer activity"/>
    <property type="evidence" value="ECO:0007669"/>
    <property type="project" value="InterPro"/>
</dbReference>